<evidence type="ECO:0000256" key="7">
    <source>
        <dbReference type="ARBA" id="ARBA00022679"/>
    </source>
</evidence>
<evidence type="ECO:0000256" key="1">
    <source>
        <dbReference type="ARBA" id="ARBA00005049"/>
    </source>
</evidence>
<evidence type="ECO:0000256" key="8">
    <source>
        <dbReference type="ARBA" id="ARBA00030686"/>
    </source>
</evidence>
<dbReference type="Proteomes" id="UP000185639">
    <property type="component" value="Unassembled WGS sequence"/>
</dbReference>
<dbReference type="InterPro" id="IPR003200">
    <property type="entry name" value="Nict_dMeBzImd_PRibTrfase"/>
</dbReference>
<dbReference type="InterPro" id="IPR036087">
    <property type="entry name" value="Nict_dMeBzImd_PRibTrfase_sf"/>
</dbReference>
<dbReference type="GO" id="GO:0008939">
    <property type="term" value="F:nicotinate-nucleotide-dimethylbenzimidazole phosphoribosyltransferase activity"/>
    <property type="evidence" value="ECO:0007669"/>
    <property type="project" value="UniProtKB-UniRule"/>
</dbReference>
<dbReference type="UniPathway" id="UPA00061">
    <property type="reaction ID" value="UER00516"/>
</dbReference>
<keyword evidence="12" id="KW-1185">Reference proteome</keyword>
<evidence type="ECO:0000256" key="6">
    <source>
        <dbReference type="ARBA" id="ARBA00022676"/>
    </source>
</evidence>
<evidence type="ECO:0000313" key="11">
    <source>
        <dbReference type="EMBL" id="SIS87395.1"/>
    </source>
</evidence>
<evidence type="ECO:0000256" key="4">
    <source>
        <dbReference type="ARBA" id="ARBA00015486"/>
    </source>
</evidence>
<dbReference type="STRING" id="484498.SAMN05421686_105296"/>
<keyword evidence="5 10" id="KW-0169">Cobalamin biosynthesis</keyword>
<keyword evidence="7 10" id="KW-0808">Transferase</keyword>
<evidence type="ECO:0000313" key="12">
    <source>
        <dbReference type="Proteomes" id="UP000185639"/>
    </source>
</evidence>
<evidence type="ECO:0000256" key="3">
    <source>
        <dbReference type="ARBA" id="ARBA00011991"/>
    </source>
</evidence>
<dbReference type="InterPro" id="IPR017846">
    <property type="entry name" value="Nict_dMeBzImd_PRibTrfase_bact"/>
</dbReference>
<accession>A0A1N7MMN5</accession>
<comment type="pathway">
    <text evidence="1 10">Nucleoside biosynthesis; alpha-ribazole biosynthesis; alpha-ribazole from 5,6-dimethylbenzimidazole: step 1/2.</text>
</comment>
<dbReference type="AlphaFoldDB" id="A0A1N7MMN5"/>
<dbReference type="Pfam" id="PF02277">
    <property type="entry name" value="DBI_PRT"/>
    <property type="match status" value="1"/>
</dbReference>
<feature type="active site" description="Proton acceptor" evidence="10">
    <location>
        <position position="316"/>
    </location>
</feature>
<dbReference type="Gene3D" id="3.40.50.10210">
    <property type="match status" value="1"/>
</dbReference>
<dbReference type="FunFam" id="3.40.50.10210:FF:000001">
    <property type="entry name" value="Nicotinate-nucleotide--dimethylbenzimidazole phosphoribosyltransferase"/>
    <property type="match status" value="1"/>
</dbReference>
<dbReference type="GO" id="GO:0009236">
    <property type="term" value="P:cobalamin biosynthetic process"/>
    <property type="evidence" value="ECO:0007669"/>
    <property type="project" value="UniProtKB-UniRule"/>
</dbReference>
<dbReference type="HAMAP" id="MF_00230">
    <property type="entry name" value="CobT"/>
    <property type="match status" value="1"/>
</dbReference>
<dbReference type="PANTHER" id="PTHR43463">
    <property type="entry name" value="NICOTINATE-NUCLEOTIDE--DIMETHYLBENZIMIDAZOLE PHOSPHORIBOSYLTRANSFERASE"/>
    <property type="match status" value="1"/>
</dbReference>
<protein>
    <recommendedName>
        <fullName evidence="4 10">Nicotinate-nucleotide--dimethylbenzimidazole phosphoribosyltransferase</fullName>
        <shortName evidence="10">NN:DBI PRT</shortName>
        <ecNumber evidence="3 10">2.4.2.21</ecNumber>
    </recommendedName>
    <alternativeName>
        <fullName evidence="8 10">N(1)-alpha-phosphoribosyltransferase</fullName>
    </alternativeName>
</protein>
<sequence length="348" mass="36575">MAGVMFSVSPVSRSRDAAIQQRIDMKTKPPGSLGQLESLAAQLAAITGVEKIRLQKPVMMVFAADHGIAEEGVSIAPPAVTQQMVKNFINGGAAVNCFCQVASMALYVIDAGILNAVESSRVINQRLGAGTKNIAKAPAMARETAESGLVLGAEIVRQRIAESSNVFAFGEMGIGNTSAASAVLAAILGRSVEETCGRGTGIDDDAFERKKSLIAEALERHQSTPEPEDTMNILASLGGFEIVQITGAMLAAAEKQCIVMVDGFIASVAALAAVRIAPEARYYMVFCHHSEEQAHTLILEALDARPLLDLGLRLGEGTGAALAYPLLQSAQSFYNYMASFDDAGVTAV</sequence>
<comment type="catalytic activity">
    <reaction evidence="9 10">
        <text>5,6-dimethylbenzimidazole + nicotinate beta-D-ribonucleotide = alpha-ribazole 5'-phosphate + nicotinate + H(+)</text>
        <dbReference type="Rhea" id="RHEA:11196"/>
        <dbReference type="ChEBI" id="CHEBI:15378"/>
        <dbReference type="ChEBI" id="CHEBI:15890"/>
        <dbReference type="ChEBI" id="CHEBI:32544"/>
        <dbReference type="ChEBI" id="CHEBI:57502"/>
        <dbReference type="ChEBI" id="CHEBI:57918"/>
        <dbReference type="EC" id="2.4.2.21"/>
    </reaction>
</comment>
<dbReference type="NCBIfam" id="TIGR03160">
    <property type="entry name" value="cobT_DBIPRT"/>
    <property type="match status" value="1"/>
</dbReference>
<evidence type="ECO:0000256" key="5">
    <source>
        <dbReference type="ARBA" id="ARBA00022573"/>
    </source>
</evidence>
<dbReference type="EMBL" id="FTOH01000005">
    <property type="protein sequence ID" value="SIS87395.1"/>
    <property type="molecule type" value="Genomic_DNA"/>
</dbReference>
<dbReference type="NCBIfam" id="NF000996">
    <property type="entry name" value="PRK00105.1"/>
    <property type="match status" value="1"/>
</dbReference>
<dbReference type="InterPro" id="IPR023195">
    <property type="entry name" value="Nict_dMeBzImd_PRibTrfase_N"/>
</dbReference>
<dbReference type="PANTHER" id="PTHR43463:SF1">
    <property type="entry name" value="NICOTINATE-NUCLEOTIDE--DIMETHYLBENZIMIDAZOLE PHOSPHORIBOSYLTRANSFERASE"/>
    <property type="match status" value="1"/>
</dbReference>
<comment type="function">
    <text evidence="10">Catalyzes the synthesis of alpha-ribazole-5'-phosphate from nicotinate mononucleotide (NAMN) and 5,6-dimethylbenzimidazole (DMB).</text>
</comment>
<evidence type="ECO:0000256" key="9">
    <source>
        <dbReference type="ARBA" id="ARBA00047340"/>
    </source>
</evidence>
<comment type="similarity">
    <text evidence="2 10">Belongs to the CobT family.</text>
</comment>
<dbReference type="RefSeq" id="WP_076515714.1">
    <property type="nucleotide sequence ID" value="NZ_FTOH01000005.1"/>
</dbReference>
<gene>
    <name evidence="10" type="primary">cobT</name>
    <name evidence="11" type="ORF">SAMN05421686_105296</name>
</gene>
<reference evidence="12" key="1">
    <citation type="submission" date="2017-01" db="EMBL/GenBank/DDBJ databases">
        <authorList>
            <person name="Varghese N."/>
            <person name="Submissions S."/>
        </authorList>
    </citation>
    <scope>NUCLEOTIDE SEQUENCE [LARGE SCALE GENOMIC DNA]</scope>
    <source>
        <strain evidence="12">DSM 24913</strain>
    </source>
</reference>
<dbReference type="Gene3D" id="1.10.1610.10">
    <property type="match status" value="1"/>
</dbReference>
<evidence type="ECO:0000256" key="2">
    <source>
        <dbReference type="ARBA" id="ARBA00007110"/>
    </source>
</evidence>
<dbReference type="SUPFAM" id="SSF52733">
    <property type="entry name" value="Nicotinate mononucleotide:5,6-dimethylbenzimidazole phosphoribosyltransferase (CobT)"/>
    <property type="match status" value="1"/>
</dbReference>
<dbReference type="EC" id="2.4.2.21" evidence="3 10"/>
<proteinExistence type="inferred from homology"/>
<dbReference type="CDD" id="cd02439">
    <property type="entry name" value="DMB-PRT_CobT"/>
    <property type="match status" value="1"/>
</dbReference>
<organism evidence="11 12">
    <name type="scientific">Thalassolituus maritimus</name>
    <dbReference type="NCBI Taxonomy" id="484498"/>
    <lineage>
        <taxon>Bacteria</taxon>
        <taxon>Pseudomonadati</taxon>
        <taxon>Pseudomonadota</taxon>
        <taxon>Gammaproteobacteria</taxon>
        <taxon>Oceanospirillales</taxon>
        <taxon>Oceanospirillaceae</taxon>
        <taxon>Thalassolituus</taxon>
    </lineage>
</organism>
<name>A0A1N7MMN5_9GAMM</name>
<keyword evidence="6 10" id="KW-0328">Glycosyltransferase</keyword>
<evidence type="ECO:0000256" key="10">
    <source>
        <dbReference type="HAMAP-Rule" id="MF_00230"/>
    </source>
</evidence>